<evidence type="ECO:0000313" key="2">
    <source>
        <dbReference type="Proteomes" id="UP001642484"/>
    </source>
</evidence>
<protein>
    <submittedName>
        <fullName evidence="1">Uncharacterized protein</fullName>
    </submittedName>
</protein>
<proteinExistence type="predicted"/>
<dbReference type="CDD" id="cd12913">
    <property type="entry name" value="PDC1_MCP_like"/>
    <property type="match status" value="1"/>
</dbReference>
<dbReference type="Proteomes" id="UP001642484">
    <property type="component" value="Unassembled WGS sequence"/>
</dbReference>
<dbReference type="Gene3D" id="3.30.450.20">
    <property type="entry name" value="PAS domain"/>
    <property type="match status" value="1"/>
</dbReference>
<organism evidence="1 2">
    <name type="scientific">Durusdinium trenchii</name>
    <dbReference type="NCBI Taxonomy" id="1381693"/>
    <lineage>
        <taxon>Eukaryota</taxon>
        <taxon>Sar</taxon>
        <taxon>Alveolata</taxon>
        <taxon>Dinophyceae</taxon>
        <taxon>Suessiales</taxon>
        <taxon>Symbiodiniaceae</taxon>
        <taxon>Durusdinium</taxon>
    </lineage>
</organism>
<accession>A0ABP0P356</accession>
<gene>
    <name evidence="1" type="ORF">CCMP2556_LOCUS34188</name>
</gene>
<name>A0ABP0P356_9DINO</name>
<evidence type="ECO:0000313" key="1">
    <source>
        <dbReference type="EMBL" id="CAK9069514.1"/>
    </source>
</evidence>
<dbReference type="Pfam" id="PF22673">
    <property type="entry name" value="MCP-like_PDC_1"/>
    <property type="match status" value="1"/>
</dbReference>
<reference evidence="1 2" key="1">
    <citation type="submission" date="2024-02" db="EMBL/GenBank/DDBJ databases">
        <authorList>
            <person name="Chen Y."/>
            <person name="Shah S."/>
            <person name="Dougan E. K."/>
            <person name="Thang M."/>
            <person name="Chan C."/>
        </authorList>
    </citation>
    <scope>NUCLEOTIDE SEQUENCE [LARGE SCALE GENOMIC DNA]</scope>
</reference>
<comment type="caution">
    <text evidence="1">The sequence shown here is derived from an EMBL/GenBank/DDBJ whole genome shotgun (WGS) entry which is preliminary data.</text>
</comment>
<dbReference type="EMBL" id="CAXAMN010022450">
    <property type="protein sequence ID" value="CAK9069514.1"/>
    <property type="molecule type" value="Genomic_DNA"/>
</dbReference>
<sequence>MMHLKRGLAPQRWWLILLLPLSAETKSSRAVAPRKLEAQYLDIEGTPDMSLFNDEAQIARSMAQTLSVIKEDITPAHLLSMLRLNLRQSQAVFGSCIAFEPDSYPWRNGSNGSVKPDAWDLRWGVPSGNANGSVWTNASDPWTLPTHEVWPGEHRVLYAPYVARGNIKMDLSNGYNYYAPDVEWYHAARTKYLTGELPFLEGIWGSPYFDEGAGNIRMVTFSVPFTRESPVPSFSAPEHMEKPHGLPPNLPRQTTRNGERYFWGIATVDIDLSIIRFRCGAGEVWNPDEGTCELCPAGTRLFAMEAQGTNFSCKECEEYEYSTDDRSDCKLNLNYLLYAASFHLWLALMVLPLGLKLQRRFYLLKATHENEGGLVLHLCNKHGIHVSANRKSQIEAWIRNSGHVTLDQPERVLQFKVFHEDSIQIVCDEPEKSAEIKKIKEFTKIGGYVCFGLGWELLHITMCRVPIVTWLLVPLALAVGTLLLWIMAGLGVFMGLSSTLAALALWVMIIVASRIFWMRSARHKQVKRKMLLNEEALVEKLAQSCWEADQQMEHEARQELTKHGWTESDFEELTNNMLKRQSQEAGVSISYLLSSAFKNLACARSKTENPSFYVLKDAFFYGDDPIGKNIQCPRDGRLGCALVDTLARPYRRPCTHYLSWTWKYTIHLVQDALSCWLQEMCLESDGVFLYMCFFVNNQYRILFEKDGVGSSNLEHVFEDTLTRIGRMVAILDDWYDPTYLTRIWTIFEQFTAIKLGNITVTMVLPRGKNQSLIEQIREGEDGIRHVTQSLCKFQSRHATAFSKEDEENVKALIKATIGFREVDHKIEQFMLNWVGNVVQEYMKTLMVHVGGENDNASHTNQLILQAIRDSDPVPAEHSYDVNQHITLDAITV</sequence>
<keyword evidence="2" id="KW-1185">Reference proteome</keyword>